<protein>
    <submittedName>
        <fullName evidence="8">Putative membrane protein</fullName>
    </submittedName>
</protein>
<dbReference type="RefSeq" id="WP_015244466.1">
    <property type="nucleotide sequence ID" value="NC_019892.1"/>
</dbReference>
<comment type="similarity">
    <text evidence="2">Belongs to the DoxX family.</text>
</comment>
<evidence type="ECO:0000256" key="3">
    <source>
        <dbReference type="ARBA" id="ARBA00022475"/>
    </source>
</evidence>
<dbReference type="InterPro" id="IPR051907">
    <property type="entry name" value="DoxX-like_oxidoreductase"/>
</dbReference>
<keyword evidence="5 7" id="KW-1133">Transmembrane helix</keyword>
<dbReference type="PANTHER" id="PTHR33452">
    <property type="entry name" value="OXIDOREDUCTASE CATD-RELATED"/>
    <property type="match status" value="1"/>
</dbReference>
<evidence type="ECO:0000256" key="1">
    <source>
        <dbReference type="ARBA" id="ARBA00004651"/>
    </source>
</evidence>
<dbReference type="Pfam" id="PF07681">
    <property type="entry name" value="DoxX"/>
    <property type="match status" value="1"/>
</dbReference>
<name>L0D8Y0_SINAD</name>
<dbReference type="OrthoDB" id="9813193at2"/>
<dbReference type="GO" id="GO:0005886">
    <property type="term" value="C:plasma membrane"/>
    <property type="evidence" value="ECO:0007669"/>
    <property type="project" value="UniProtKB-SubCell"/>
</dbReference>
<keyword evidence="9" id="KW-1185">Reference proteome</keyword>
<reference evidence="8 9" key="1">
    <citation type="submission" date="2012-02" db="EMBL/GenBank/DDBJ databases">
        <title>Complete sequence of chromosome of Singulisphaera acidiphila DSM 18658.</title>
        <authorList>
            <consortium name="US DOE Joint Genome Institute (JGI-PGF)"/>
            <person name="Lucas S."/>
            <person name="Copeland A."/>
            <person name="Lapidus A."/>
            <person name="Glavina del Rio T."/>
            <person name="Dalin E."/>
            <person name="Tice H."/>
            <person name="Bruce D."/>
            <person name="Goodwin L."/>
            <person name="Pitluck S."/>
            <person name="Peters L."/>
            <person name="Ovchinnikova G."/>
            <person name="Chertkov O."/>
            <person name="Kyrpides N."/>
            <person name="Mavromatis K."/>
            <person name="Ivanova N."/>
            <person name="Brettin T."/>
            <person name="Detter J.C."/>
            <person name="Han C."/>
            <person name="Larimer F."/>
            <person name="Land M."/>
            <person name="Hauser L."/>
            <person name="Markowitz V."/>
            <person name="Cheng J.-F."/>
            <person name="Hugenholtz P."/>
            <person name="Woyke T."/>
            <person name="Wu D."/>
            <person name="Tindall B."/>
            <person name="Pomrenke H."/>
            <person name="Brambilla E."/>
            <person name="Klenk H.-P."/>
            <person name="Eisen J.A."/>
        </authorList>
    </citation>
    <scope>NUCLEOTIDE SEQUENCE [LARGE SCALE GENOMIC DNA]</scope>
    <source>
        <strain evidence="9">ATCC BAA-1392 / DSM 18658 / VKM B-2454 / MOB10</strain>
    </source>
</reference>
<organism evidence="8 9">
    <name type="scientific">Singulisphaera acidiphila (strain ATCC BAA-1392 / DSM 18658 / VKM B-2454 / MOB10)</name>
    <dbReference type="NCBI Taxonomy" id="886293"/>
    <lineage>
        <taxon>Bacteria</taxon>
        <taxon>Pseudomonadati</taxon>
        <taxon>Planctomycetota</taxon>
        <taxon>Planctomycetia</taxon>
        <taxon>Isosphaerales</taxon>
        <taxon>Isosphaeraceae</taxon>
        <taxon>Singulisphaera</taxon>
    </lineage>
</organism>
<feature type="transmembrane region" description="Helical" evidence="7">
    <location>
        <begin position="49"/>
        <end position="69"/>
    </location>
</feature>
<dbReference type="EMBL" id="CP003364">
    <property type="protein sequence ID" value="AGA25288.1"/>
    <property type="molecule type" value="Genomic_DNA"/>
</dbReference>
<evidence type="ECO:0000256" key="2">
    <source>
        <dbReference type="ARBA" id="ARBA00006679"/>
    </source>
</evidence>
<dbReference type="AlphaFoldDB" id="L0D8Y0"/>
<evidence type="ECO:0000313" key="9">
    <source>
        <dbReference type="Proteomes" id="UP000010798"/>
    </source>
</evidence>
<feature type="transmembrane region" description="Helical" evidence="7">
    <location>
        <begin position="76"/>
        <end position="94"/>
    </location>
</feature>
<evidence type="ECO:0000256" key="4">
    <source>
        <dbReference type="ARBA" id="ARBA00022692"/>
    </source>
</evidence>
<dbReference type="Proteomes" id="UP000010798">
    <property type="component" value="Chromosome"/>
</dbReference>
<evidence type="ECO:0000256" key="5">
    <source>
        <dbReference type="ARBA" id="ARBA00022989"/>
    </source>
</evidence>
<dbReference type="InterPro" id="IPR032808">
    <property type="entry name" value="DoxX"/>
</dbReference>
<dbReference type="KEGG" id="saci:Sinac_0883"/>
<evidence type="ECO:0000313" key="8">
    <source>
        <dbReference type="EMBL" id="AGA25288.1"/>
    </source>
</evidence>
<dbReference type="HOGENOM" id="CLU_058421_6_2_0"/>
<sequence length="151" mass="15818">MRWFFPTFLGGPAALGLFVLRLVAGSAMMLHGWPKIQHATNWMGQGAAVPGLLQALAAVAEFGGGLCWILGLFTPLASFLVLCTMATATVMVHLPQGHPFVAHAPGGPSLEPALSYLAIAVALLLIGPGRLSLDALLFGRRQQADSPHINA</sequence>
<keyword evidence="6 7" id="KW-0472">Membrane</keyword>
<comment type="subcellular location">
    <subcellularLocation>
        <location evidence="1">Cell membrane</location>
        <topology evidence="1">Multi-pass membrane protein</topology>
    </subcellularLocation>
</comment>
<dbReference type="PANTHER" id="PTHR33452:SF1">
    <property type="entry name" value="INNER MEMBRANE PROTEIN YPHA-RELATED"/>
    <property type="match status" value="1"/>
</dbReference>
<feature type="transmembrane region" description="Helical" evidence="7">
    <location>
        <begin position="114"/>
        <end position="133"/>
    </location>
</feature>
<evidence type="ECO:0000256" key="6">
    <source>
        <dbReference type="ARBA" id="ARBA00023136"/>
    </source>
</evidence>
<dbReference type="STRING" id="886293.Sinac_0883"/>
<keyword evidence="4 7" id="KW-0812">Transmembrane</keyword>
<accession>L0D8Y0</accession>
<gene>
    <name evidence="8" type="ordered locus">Sinac_0883</name>
</gene>
<evidence type="ECO:0000256" key="7">
    <source>
        <dbReference type="SAM" id="Phobius"/>
    </source>
</evidence>
<proteinExistence type="inferred from homology"/>
<keyword evidence="3" id="KW-1003">Cell membrane</keyword>
<dbReference type="eggNOG" id="COG2259">
    <property type="taxonomic scope" value="Bacteria"/>
</dbReference>